<keyword evidence="1" id="KW-0812">Transmembrane</keyword>
<comment type="caution">
    <text evidence="2">The sequence shown here is derived from an EMBL/GenBank/DDBJ whole genome shotgun (WGS) entry which is preliminary data.</text>
</comment>
<evidence type="ECO:0000313" key="2">
    <source>
        <dbReference type="EMBL" id="KAA6385018.1"/>
    </source>
</evidence>
<evidence type="ECO:0000313" key="3">
    <source>
        <dbReference type="Proteomes" id="UP000324800"/>
    </source>
</evidence>
<feature type="transmembrane region" description="Helical" evidence="1">
    <location>
        <begin position="26"/>
        <end position="49"/>
    </location>
</feature>
<gene>
    <name evidence="2" type="ORF">EZS28_019455</name>
</gene>
<proteinExistence type="predicted"/>
<keyword evidence="1" id="KW-0472">Membrane</keyword>
<feature type="transmembrane region" description="Helical" evidence="1">
    <location>
        <begin position="55"/>
        <end position="76"/>
    </location>
</feature>
<reference evidence="2 3" key="1">
    <citation type="submission" date="2019-03" db="EMBL/GenBank/DDBJ databases">
        <title>Single cell metagenomics reveals metabolic interactions within the superorganism composed of flagellate Streblomastix strix and complex community of Bacteroidetes bacteria on its surface.</title>
        <authorList>
            <person name="Treitli S.C."/>
            <person name="Kolisko M."/>
            <person name="Husnik F."/>
            <person name="Keeling P."/>
            <person name="Hampl V."/>
        </authorList>
    </citation>
    <scope>NUCLEOTIDE SEQUENCE [LARGE SCALE GENOMIC DNA]</scope>
    <source>
        <strain evidence="2">ST1C</strain>
    </source>
</reference>
<accession>A0A5J4VQR6</accession>
<keyword evidence="1" id="KW-1133">Transmembrane helix</keyword>
<dbReference type="Proteomes" id="UP000324800">
    <property type="component" value="Unassembled WGS sequence"/>
</dbReference>
<evidence type="ECO:0000256" key="1">
    <source>
        <dbReference type="SAM" id="Phobius"/>
    </source>
</evidence>
<dbReference type="EMBL" id="SNRW01005465">
    <property type="protein sequence ID" value="KAA6385018.1"/>
    <property type="molecule type" value="Genomic_DNA"/>
</dbReference>
<name>A0A5J4VQR6_9EUKA</name>
<sequence length="186" mass="20745">MQASNNIAVQTDPDQGLIRATAKSKIWMFGLLMIIFSILFWIGLIVVLVLKFVPIIGALIVPGVILLVYRVILLSVNDKATVIFDLRSRILTINNVCCYKQLKLNLNTGKIYILDSIFKGDELVQIAEAIIPVVGPQMIAPYMYTDSNTVTASEPALSKEEQEQDYQLVSLCPTQLPENDIQFAKE</sequence>
<dbReference type="AlphaFoldDB" id="A0A5J4VQR6"/>
<protein>
    <submittedName>
        <fullName evidence="2">Uncharacterized protein</fullName>
    </submittedName>
</protein>
<organism evidence="2 3">
    <name type="scientific">Streblomastix strix</name>
    <dbReference type="NCBI Taxonomy" id="222440"/>
    <lineage>
        <taxon>Eukaryota</taxon>
        <taxon>Metamonada</taxon>
        <taxon>Preaxostyla</taxon>
        <taxon>Oxymonadida</taxon>
        <taxon>Streblomastigidae</taxon>
        <taxon>Streblomastix</taxon>
    </lineage>
</organism>